<evidence type="ECO:0000256" key="1">
    <source>
        <dbReference type="ARBA" id="ARBA00004196"/>
    </source>
</evidence>
<organism evidence="3 4">
    <name type="scientific">Pseudomonas cichorii</name>
    <dbReference type="NCBI Taxonomy" id="36746"/>
    <lineage>
        <taxon>Bacteria</taxon>
        <taxon>Pseudomonadati</taxon>
        <taxon>Pseudomonadota</taxon>
        <taxon>Gammaproteobacteria</taxon>
        <taxon>Pseudomonadales</taxon>
        <taxon>Pseudomonadaceae</taxon>
        <taxon>Pseudomonas</taxon>
    </lineage>
</organism>
<name>A0A3M4MCJ2_PSECI</name>
<dbReference type="GO" id="GO:0030313">
    <property type="term" value="C:cell envelope"/>
    <property type="evidence" value="ECO:0007669"/>
    <property type="project" value="UniProtKB-SubCell"/>
</dbReference>
<evidence type="ECO:0000313" key="4">
    <source>
        <dbReference type="Proteomes" id="UP000277236"/>
    </source>
</evidence>
<proteinExistence type="predicted"/>
<dbReference type="Gene3D" id="2.40.50.100">
    <property type="match status" value="1"/>
</dbReference>
<dbReference type="RefSeq" id="WP_122313927.1">
    <property type="nucleotide sequence ID" value="NZ_RBRE01000004.1"/>
</dbReference>
<dbReference type="InterPro" id="IPR050465">
    <property type="entry name" value="UPF0194_transport"/>
</dbReference>
<dbReference type="PANTHER" id="PTHR32347:SF23">
    <property type="entry name" value="BLL5650 PROTEIN"/>
    <property type="match status" value="1"/>
</dbReference>
<keyword evidence="2" id="KW-0175">Coiled coil</keyword>
<sequence length="449" mass="50354">MSQAPTAQPHSRSMEHLTLLVQLEQQVRAADSLQALGFIMLNDSRTLLEYRQAILWRCDTQKLQGFSGLAVVEQQAPMVSWLNRQCRRWEQTDHARQIHELSVSTLATEDQPQWNEYFAQHLIWLPLQKAGGPLLGALLLSRDAPLRDTERLLAPLLLDCYGHAWSSLLGHRPRRQLPGKRKRLWWLAALAMAAVLMLPVRQSVLAPAEIVARDPAVLRAPLAAVVDRILVQPNQRVSAGQPLVQLDTREQTNHLESARQAYAVADAELRQAQQQALFDERSKATLATLQGRREQAANDVGFYTANLKRLRIDAPRDGIAIFDDPSDWIGRPVTLGERIMLIAEPQDADLEIQLPVADAIDLQPQTPVKLFLNTDPGAPLTATLQRIGYRASVNPDGIMAYRLKSSFDAQDPRIRIGLKGSAKLYAEPTVLFYYLLRRPLAALRIHVGL</sequence>
<dbReference type="OrthoDB" id="9763546at2"/>
<accession>A0A3M4MCJ2</accession>
<dbReference type="EMBL" id="RBRE01000004">
    <property type="protein sequence ID" value="RMQ50904.1"/>
    <property type="molecule type" value="Genomic_DNA"/>
</dbReference>
<dbReference type="PANTHER" id="PTHR32347">
    <property type="entry name" value="EFFLUX SYSTEM COMPONENT YKNX-RELATED"/>
    <property type="match status" value="1"/>
</dbReference>
<gene>
    <name evidence="3" type="ORF">ALQ04_01857</name>
</gene>
<comment type="subcellular location">
    <subcellularLocation>
        <location evidence="1">Cell envelope</location>
    </subcellularLocation>
</comment>
<dbReference type="Proteomes" id="UP000277236">
    <property type="component" value="Unassembled WGS sequence"/>
</dbReference>
<evidence type="ECO:0000313" key="3">
    <source>
        <dbReference type="EMBL" id="RMQ50904.1"/>
    </source>
</evidence>
<dbReference type="SUPFAM" id="SSF111369">
    <property type="entry name" value="HlyD-like secretion proteins"/>
    <property type="match status" value="1"/>
</dbReference>
<dbReference type="Gene3D" id="1.10.287.470">
    <property type="entry name" value="Helix hairpin bin"/>
    <property type="match status" value="1"/>
</dbReference>
<reference evidence="3 4" key="1">
    <citation type="submission" date="2018-08" db="EMBL/GenBank/DDBJ databases">
        <title>Recombination of ecologically and evolutionarily significant loci maintains genetic cohesion in the Pseudomonas syringae species complex.</title>
        <authorList>
            <person name="Dillon M."/>
            <person name="Thakur S."/>
            <person name="Almeida R.N.D."/>
            <person name="Weir B.S."/>
            <person name="Guttman D.S."/>
        </authorList>
    </citation>
    <scope>NUCLEOTIDE SEQUENCE [LARGE SCALE GENOMIC DNA]</scope>
    <source>
        <strain evidence="3 4">ICMP 3353</strain>
    </source>
</reference>
<dbReference type="AlphaFoldDB" id="A0A3M4MCJ2"/>
<evidence type="ECO:0000256" key="2">
    <source>
        <dbReference type="ARBA" id="ARBA00023054"/>
    </source>
</evidence>
<comment type="caution">
    <text evidence="3">The sequence shown here is derived from an EMBL/GenBank/DDBJ whole genome shotgun (WGS) entry which is preliminary data.</text>
</comment>
<protein>
    <submittedName>
        <fullName evidence="3">Uncharacterized protein</fullName>
    </submittedName>
</protein>